<dbReference type="EMBL" id="JBANAX010000275">
    <property type="protein sequence ID" value="KAL1216079.1"/>
    <property type="molecule type" value="Genomic_DNA"/>
</dbReference>
<dbReference type="PANTHER" id="PTHR45125">
    <property type="entry name" value="F21J9.4-RELATED"/>
    <property type="match status" value="1"/>
</dbReference>
<accession>A0ABD1BBA7</accession>
<feature type="compositionally biased region" description="Polar residues" evidence="1">
    <location>
        <begin position="121"/>
        <end position="150"/>
    </location>
</feature>
<evidence type="ECO:0000256" key="1">
    <source>
        <dbReference type="SAM" id="MobiDB-lite"/>
    </source>
</evidence>
<dbReference type="InterPro" id="IPR029466">
    <property type="entry name" value="NAM-associated_C"/>
</dbReference>
<dbReference type="Proteomes" id="UP001558713">
    <property type="component" value="Unassembled WGS sequence"/>
</dbReference>
<organism evidence="3 4">
    <name type="scientific">Cardamine amara subsp. amara</name>
    <dbReference type="NCBI Taxonomy" id="228776"/>
    <lineage>
        <taxon>Eukaryota</taxon>
        <taxon>Viridiplantae</taxon>
        <taxon>Streptophyta</taxon>
        <taxon>Embryophyta</taxon>
        <taxon>Tracheophyta</taxon>
        <taxon>Spermatophyta</taxon>
        <taxon>Magnoliopsida</taxon>
        <taxon>eudicotyledons</taxon>
        <taxon>Gunneridae</taxon>
        <taxon>Pentapetalae</taxon>
        <taxon>rosids</taxon>
        <taxon>malvids</taxon>
        <taxon>Brassicales</taxon>
        <taxon>Brassicaceae</taxon>
        <taxon>Cardamineae</taxon>
        <taxon>Cardamine</taxon>
    </lineage>
</organism>
<evidence type="ECO:0000259" key="2">
    <source>
        <dbReference type="Pfam" id="PF14303"/>
    </source>
</evidence>
<proteinExistence type="predicted"/>
<protein>
    <recommendedName>
        <fullName evidence="2">No apical meristem-associated C-terminal domain-containing protein</fullName>
    </recommendedName>
</protein>
<gene>
    <name evidence="3" type="ORF">V5N11_012817</name>
</gene>
<reference evidence="3 4" key="1">
    <citation type="submission" date="2024-04" db="EMBL/GenBank/DDBJ databases">
        <title>Genome assembly C_amara_ONT_v2.</title>
        <authorList>
            <person name="Yant L."/>
            <person name="Moore C."/>
            <person name="Slenker M."/>
        </authorList>
    </citation>
    <scope>NUCLEOTIDE SEQUENCE [LARGE SCALE GENOMIC DNA]</scope>
    <source>
        <tissue evidence="3">Leaf</tissue>
    </source>
</reference>
<evidence type="ECO:0000313" key="3">
    <source>
        <dbReference type="EMBL" id="KAL1216079.1"/>
    </source>
</evidence>
<feature type="domain" description="No apical meristem-associated C-terminal" evidence="2">
    <location>
        <begin position="96"/>
        <end position="176"/>
    </location>
</feature>
<feature type="region of interest" description="Disordered" evidence="1">
    <location>
        <begin position="121"/>
        <end position="179"/>
    </location>
</feature>
<name>A0ABD1BBA7_CARAN</name>
<dbReference type="AlphaFoldDB" id="A0ABD1BBA7"/>
<comment type="caution">
    <text evidence="3">The sequence shown here is derived from an EMBL/GenBank/DDBJ whole genome shotgun (WGS) entry which is preliminary data.</text>
</comment>
<feature type="compositionally biased region" description="Basic residues" evidence="1">
    <location>
        <begin position="161"/>
        <end position="179"/>
    </location>
</feature>
<dbReference type="Pfam" id="PF14303">
    <property type="entry name" value="NAM-associated"/>
    <property type="match status" value="1"/>
</dbReference>
<keyword evidence="4" id="KW-1185">Reference proteome</keyword>
<sequence>MYLDVSQNSVIGINKSGDQFWGRVKTEFDKSTVACTKKRPRRSLQTRMSTILTACFKLRGYINQIENKNPSGASQEDIVNQAKMLVTQEANYSEGFKFDHVWHILKGIEKLSNKQTTRVVASQEKSQHDFSSPSLQDESSPTLGMNSFDLNTRCEEGNFGKSRRPIGVKKAKRKQQCDD</sequence>
<evidence type="ECO:0000313" key="4">
    <source>
        <dbReference type="Proteomes" id="UP001558713"/>
    </source>
</evidence>
<dbReference type="PANTHER" id="PTHR45125:SF36">
    <property type="entry name" value="BNAC01G27460D PROTEIN"/>
    <property type="match status" value="1"/>
</dbReference>